<dbReference type="EC" id="1.1.1.79" evidence="7"/>
<evidence type="ECO:0000256" key="2">
    <source>
        <dbReference type="ARBA" id="ARBA00023002"/>
    </source>
</evidence>
<evidence type="ECO:0000313" key="7">
    <source>
        <dbReference type="EMBL" id="WCZ33003.1"/>
    </source>
</evidence>
<feature type="domain" description="D-isomer specific 2-hydroxyacid dehydrogenase catalytic" evidence="5">
    <location>
        <begin position="25"/>
        <end position="306"/>
    </location>
</feature>
<organism evidence="7 8">
    <name type="scientific">Corynebacterium massiliense DSM 45435</name>
    <dbReference type="NCBI Taxonomy" id="1121364"/>
    <lineage>
        <taxon>Bacteria</taxon>
        <taxon>Bacillati</taxon>
        <taxon>Actinomycetota</taxon>
        <taxon>Actinomycetes</taxon>
        <taxon>Mycobacteriales</taxon>
        <taxon>Corynebacteriaceae</taxon>
        <taxon>Corynebacterium</taxon>
    </lineage>
</organism>
<dbReference type="PROSITE" id="PS00671">
    <property type="entry name" value="D_2_HYDROXYACID_DH_3"/>
    <property type="match status" value="1"/>
</dbReference>
<evidence type="ECO:0000256" key="4">
    <source>
        <dbReference type="RuleBase" id="RU003719"/>
    </source>
</evidence>
<dbReference type="CDD" id="cd12159">
    <property type="entry name" value="2-Hacid_dh_2"/>
    <property type="match status" value="1"/>
</dbReference>
<evidence type="ECO:0000259" key="5">
    <source>
        <dbReference type="Pfam" id="PF00389"/>
    </source>
</evidence>
<keyword evidence="8" id="KW-1185">Reference proteome</keyword>
<dbReference type="InterPro" id="IPR029753">
    <property type="entry name" value="D-isomer_DH_CS"/>
</dbReference>
<evidence type="ECO:0000313" key="8">
    <source>
        <dbReference type="Proteomes" id="UP001220064"/>
    </source>
</evidence>
<dbReference type="Gene3D" id="3.40.50.720">
    <property type="entry name" value="NAD(P)-binding Rossmann-like Domain"/>
    <property type="match status" value="2"/>
</dbReference>
<keyword evidence="3" id="KW-0520">NAD</keyword>
<protein>
    <submittedName>
        <fullName evidence="7">Glyoxylate/hydroxypyruvate reductase B</fullName>
        <ecNumber evidence="7">1.1.1.79</ecNumber>
    </submittedName>
</protein>
<dbReference type="InterPro" id="IPR006140">
    <property type="entry name" value="D-isomer_DH_NAD-bd"/>
</dbReference>
<dbReference type="RefSeq" id="WP_022863230.1">
    <property type="nucleotide sequence ID" value="NZ_ATVG01000008.1"/>
</dbReference>
<evidence type="ECO:0000259" key="6">
    <source>
        <dbReference type="Pfam" id="PF02826"/>
    </source>
</evidence>
<dbReference type="Proteomes" id="UP001220064">
    <property type="component" value="Chromosome"/>
</dbReference>
<feature type="domain" description="D-isomer specific 2-hydroxyacid dehydrogenase NAD-binding" evidence="6">
    <location>
        <begin position="116"/>
        <end position="275"/>
    </location>
</feature>
<accession>A0ABY7U9R8</accession>
<name>A0ABY7U9R8_9CORY</name>
<dbReference type="SUPFAM" id="SSF52283">
    <property type="entry name" value="Formate/glycerate dehydrogenase catalytic domain-like"/>
    <property type="match status" value="1"/>
</dbReference>
<dbReference type="Pfam" id="PF02826">
    <property type="entry name" value="2-Hacid_dh_C"/>
    <property type="match status" value="1"/>
</dbReference>
<dbReference type="EMBL" id="CP063189">
    <property type="protein sequence ID" value="WCZ33003.1"/>
    <property type="molecule type" value="Genomic_DNA"/>
</dbReference>
<dbReference type="PANTHER" id="PTHR43333:SF1">
    <property type="entry name" value="D-ISOMER SPECIFIC 2-HYDROXYACID DEHYDROGENASE NAD-BINDING DOMAIN-CONTAINING PROTEIN"/>
    <property type="match status" value="1"/>
</dbReference>
<dbReference type="InterPro" id="IPR036291">
    <property type="entry name" value="NAD(P)-bd_dom_sf"/>
</dbReference>
<evidence type="ECO:0000256" key="3">
    <source>
        <dbReference type="ARBA" id="ARBA00023027"/>
    </source>
</evidence>
<keyword evidence="2 4" id="KW-0560">Oxidoreductase</keyword>
<reference evidence="7 8" key="1">
    <citation type="submission" date="2020-10" db="EMBL/GenBank/DDBJ databases">
        <title>Complete genome sequence of Corynebacterium massiliense DSM 45435, type strain of Corynebacterium massiliense.</title>
        <authorList>
            <person name="Busche T."/>
            <person name="Kalinowski J."/>
            <person name="Ruckert C."/>
        </authorList>
    </citation>
    <scope>NUCLEOTIDE SEQUENCE [LARGE SCALE GENOMIC DNA]</scope>
    <source>
        <strain evidence="7 8">DSM 45435</strain>
    </source>
</reference>
<gene>
    <name evidence="7" type="primary">tkrA</name>
    <name evidence="7" type="ORF">CMASS_07865</name>
</gene>
<comment type="similarity">
    <text evidence="1 4">Belongs to the D-isomer specific 2-hydroxyacid dehydrogenase family.</text>
</comment>
<proteinExistence type="inferred from homology"/>
<evidence type="ECO:0000256" key="1">
    <source>
        <dbReference type="ARBA" id="ARBA00005854"/>
    </source>
</evidence>
<dbReference type="InterPro" id="IPR006139">
    <property type="entry name" value="D-isomer_2_OHA_DH_cat_dom"/>
</dbReference>
<sequence>MKFFMGPHIWDETVEDIVAAGHERVDDLSQADVFVFTSSNPEDFPDKLPDNIQFVQHCFTGVEGLIDAGLITEDGIPWANTAGAFATPVAEMGLMLLLAQAHRQKEVTRAASFDVAGHADRTQQWLYSNLHRGKKKLVIFGAGGIGKEFIRLIEPFDMEVIAVNRSGREVEGADQTVKMADADALWETADIVVLVLPLTAETEGIVDAEKLTAMKDSAILVNIGRGKLINTDDLVEALKNDEIAGAALEVTDPEPLPDDHPLWAMDNCTISPHIGASFRVARLHVGKTAAANMDAFERGEEMPTQVDPSAGY</sequence>
<dbReference type="PANTHER" id="PTHR43333">
    <property type="entry name" value="2-HACID_DH_C DOMAIN-CONTAINING PROTEIN"/>
    <property type="match status" value="1"/>
</dbReference>
<dbReference type="SUPFAM" id="SSF51735">
    <property type="entry name" value="NAD(P)-binding Rossmann-fold domains"/>
    <property type="match status" value="1"/>
</dbReference>
<dbReference type="GO" id="GO:0030267">
    <property type="term" value="F:glyoxylate reductase (NADPH) activity"/>
    <property type="evidence" value="ECO:0007669"/>
    <property type="project" value="UniProtKB-EC"/>
</dbReference>
<dbReference type="Pfam" id="PF00389">
    <property type="entry name" value="2-Hacid_dh"/>
    <property type="match status" value="1"/>
</dbReference>